<proteinExistence type="predicted"/>
<evidence type="ECO:0000256" key="1">
    <source>
        <dbReference type="SAM" id="Phobius"/>
    </source>
</evidence>
<reference evidence="2 3" key="1">
    <citation type="submission" date="2020-01" db="EMBL/GenBank/DDBJ databases">
        <title>Genomes of bacteria type strains.</title>
        <authorList>
            <person name="Chen J."/>
            <person name="Zhu S."/>
            <person name="Yang J."/>
        </authorList>
    </citation>
    <scope>NUCLEOTIDE SEQUENCE [LARGE SCALE GENOMIC DNA]</scope>
    <source>
        <strain evidence="2 3">LMG 24078</strain>
    </source>
</reference>
<dbReference type="Proteomes" id="UP000471381">
    <property type="component" value="Unassembled WGS sequence"/>
</dbReference>
<evidence type="ECO:0000313" key="3">
    <source>
        <dbReference type="Proteomes" id="UP000471381"/>
    </source>
</evidence>
<sequence length="78" mass="8718">MGFEVNFFARPIDSNYRLAWESFLIEFSLFVICTVMAIYGWNNGSLLMAVPAAVVAVSCFGLVIYSLFNFFANSQASK</sequence>
<feature type="transmembrane region" description="Helical" evidence="1">
    <location>
        <begin position="47"/>
        <end position="72"/>
    </location>
</feature>
<name>A0A6N9TPW5_9ALTE</name>
<gene>
    <name evidence="2" type="ORF">GTQ48_14330</name>
</gene>
<keyword evidence="1" id="KW-0812">Transmembrane</keyword>
<dbReference type="EMBL" id="JAAAWO010000011">
    <property type="protein sequence ID" value="NDW16688.1"/>
    <property type="molecule type" value="Genomic_DNA"/>
</dbReference>
<keyword evidence="1" id="KW-1133">Transmembrane helix</keyword>
<evidence type="ECO:0000313" key="2">
    <source>
        <dbReference type="EMBL" id="NDW16688.1"/>
    </source>
</evidence>
<dbReference type="RefSeq" id="WP_163107278.1">
    <property type="nucleotide sequence ID" value="NZ_JAAAWO010000011.1"/>
</dbReference>
<keyword evidence="1" id="KW-0472">Membrane</keyword>
<comment type="caution">
    <text evidence="2">The sequence shown here is derived from an EMBL/GenBank/DDBJ whole genome shotgun (WGS) entry which is preliminary data.</text>
</comment>
<organism evidence="2 3">
    <name type="scientific">Alteromonas genovensis</name>
    <dbReference type="NCBI Taxonomy" id="471225"/>
    <lineage>
        <taxon>Bacteria</taxon>
        <taxon>Pseudomonadati</taxon>
        <taxon>Pseudomonadota</taxon>
        <taxon>Gammaproteobacteria</taxon>
        <taxon>Alteromonadales</taxon>
        <taxon>Alteromonadaceae</taxon>
        <taxon>Alteromonas/Salinimonas group</taxon>
        <taxon>Alteromonas</taxon>
    </lineage>
</organism>
<feature type="transmembrane region" description="Helical" evidence="1">
    <location>
        <begin position="23"/>
        <end position="41"/>
    </location>
</feature>
<protein>
    <submittedName>
        <fullName evidence="2">Uncharacterized protein</fullName>
    </submittedName>
</protein>
<accession>A0A6N9TPW5</accession>
<dbReference type="AlphaFoldDB" id="A0A6N9TPW5"/>
<keyword evidence="3" id="KW-1185">Reference proteome</keyword>